<dbReference type="Gene3D" id="3.30.70.100">
    <property type="match status" value="1"/>
</dbReference>
<evidence type="ECO:0000256" key="2">
    <source>
        <dbReference type="ARBA" id="ARBA00008017"/>
    </source>
</evidence>
<dbReference type="InterPro" id="IPR006685">
    <property type="entry name" value="MscS_channel_2nd"/>
</dbReference>
<reference evidence="11" key="1">
    <citation type="submission" date="2018-06" db="EMBL/GenBank/DDBJ databases">
        <authorList>
            <person name="Zhirakovskaya E."/>
        </authorList>
    </citation>
    <scope>NUCLEOTIDE SEQUENCE</scope>
</reference>
<dbReference type="Pfam" id="PF21082">
    <property type="entry name" value="MS_channel_3rd"/>
    <property type="match status" value="1"/>
</dbReference>
<dbReference type="InterPro" id="IPR049142">
    <property type="entry name" value="MS_channel_1st"/>
</dbReference>
<dbReference type="SUPFAM" id="SSF50182">
    <property type="entry name" value="Sm-like ribonucleoproteins"/>
    <property type="match status" value="1"/>
</dbReference>
<evidence type="ECO:0000256" key="5">
    <source>
        <dbReference type="ARBA" id="ARBA00022989"/>
    </source>
</evidence>
<gene>
    <name evidence="11" type="ORF">MNBD_GAMMA12-327</name>
</gene>
<evidence type="ECO:0000256" key="6">
    <source>
        <dbReference type="ARBA" id="ARBA00023136"/>
    </source>
</evidence>
<comment type="subcellular location">
    <subcellularLocation>
        <location evidence="1">Cell membrane</location>
        <topology evidence="1">Multi-pass membrane protein</topology>
    </subcellularLocation>
</comment>
<dbReference type="PANTHER" id="PTHR30347">
    <property type="entry name" value="POTASSIUM CHANNEL RELATED"/>
    <property type="match status" value="1"/>
</dbReference>
<evidence type="ECO:0000259" key="9">
    <source>
        <dbReference type="Pfam" id="PF21082"/>
    </source>
</evidence>
<dbReference type="PANTHER" id="PTHR30347:SF1">
    <property type="entry name" value="MECHANOSENSITIVE CHANNEL MSCK"/>
    <property type="match status" value="1"/>
</dbReference>
<feature type="transmembrane region" description="Helical" evidence="7">
    <location>
        <begin position="170"/>
        <end position="192"/>
    </location>
</feature>
<evidence type="ECO:0000256" key="3">
    <source>
        <dbReference type="ARBA" id="ARBA00022475"/>
    </source>
</evidence>
<dbReference type="InterPro" id="IPR023408">
    <property type="entry name" value="MscS_beta-dom_sf"/>
</dbReference>
<dbReference type="InterPro" id="IPR011066">
    <property type="entry name" value="MscS_channel_C_sf"/>
</dbReference>
<dbReference type="AlphaFoldDB" id="A0A3B0Y5Q4"/>
<dbReference type="SUPFAM" id="SSF82861">
    <property type="entry name" value="Mechanosensitive channel protein MscS (YggB), transmembrane region"/>
    <property type="match status" value="1"/>
</dbReference>
<dbReference type="InterPro" id="IPR049278">
    <property type="entry name" value="MS_channel_C"/>
</dbReference>
<feature type="domain" description="Mechanosensitive ion channel MscS C-terminal" evidence="9">
    <location>
        <begin position="332"/>
        <end position="416"/>
    </location>
</feature>
<evidence type="ECO:0000259" key="10">
    <source>
        <dbReference type="Pfam" id="PF21088"/>
    </source>
</evidence>
<dbReference type="EMBL" id="UOFL01000003">
    <property type="protein sequence ID" value="VAW70867.1"/>
    <property type="molecule type" value="Genomic_DNA"/>
</dbReference>
<proteinExistence type="inferred from homology"/>
<accession>A0A3B0Y5Q4</accession>
<feature type="domain" description="Mechanosensitive ion channel MscS" evidence="8">
    <location>
        <begin position="259"/>
        <end position="324"/>
    </location>
</feature>
<dbReference type="InterPro" id="IPR010920">
    <property type="entry name" value="LSM_dom_sf"/>
</dbReference>
<evidence type="ECO:0000259" key="8">
    <source>
        <dbReference type="Pfam" id="PF00924"/>
    </source>
</evidence>
<dbReference type="SUPFAM" id="SSF82689">
    <property type="entry name" value="Mechanosensitive channel protein MscS (YggB), C-terminal domain"/>
    <property type="match status" value="1"/>
</dbReference>
<evidence type="ECO:0000313" key="11">
    <source>
        <dbReference type="EMBL" id="VAW70867.1"/>
    </source>
</evidence>
<organism evidence="11">
    <name type="scientific">hydrothermal vent metagenome</name>
    <dbReference type="NCBI Taxonomy" id="652676"/>
    <lineage>
        <taxon>unclassified sequences</taxon>
        <taxon>metagenomes</taxon>
        <taxon>ecological metagenomes</taxon>
    </lineage>
</organism>
<evidence type="ECO:0000256" key="7">
    <source>
        <dbReference type="SAM" id="Phobius"/>
    </source>
</evidence>
<feature type="transmembrane region" description="Helical" evidence="7">
    <location>
        <begin position="97"/>
        <end position="118"/>
    </location>
</feature>
<evidence type="ECO:0000256" key="4">
    <source>
        <dbReference type="ARBA" id="ARBA00022692"/>
    </source>
</evidence>
<feature type="domain" description="Mechanosensitive ion channel transmembrane helices 2/3" evidence="10">
    <location>
        <begin position="217"/>
        <end position="257"/>
    </location>
</feature>
<evidence type="ECO:0000256" key="1">
    <source>
        <dbReference type="ARBA" id="ARBA00004651"/>
    </source>
</evidence>
<dbReference type="Pfam" id="PF00924">
    <property type="entry name" value="MS_channel_2nd"/>
    <property type="match status" value="1"/>
</dbReference>
<protein>
    <submittedName>
        <fullName evidence="11">Potassium efflux system KefA protein / Small-conductance mechanosensitive channel</fullName>
    </submittedName>
</protein>
<dbReference type="InterPro" id="IPR052702">
    <property type="entry name" value="MscS-like_channel"/>
</dbReference>
<dbReference type="InterPro" id="IPR011014">
    <property type="entry name" value="MscS_channel_TM-2"/>
</dbReference>
<feature type="transmembrane region" description="Helical" evidence="7">
    <location>
        <begin position="23"/>
        <end position="41"/>
    </location>
</feature>
<keyword evidence="3" id="KW-1003">Cell membrane</keyword>
<dbReference type="Gene3D" id="1.10.287.1260">
    <property type="match status" value="1"/>
</dbReference>
<dbReference type="Pfam" id="PF21088">
    <property type="entry name" value="MS_channel_1st"/>
    <property type="match status" value="1"/>
</dbReference>
<dbReference type="Gene3D" id="2.30.30.60">
    <property type="match status" value="1"/>
</dbReference>
<keyword evidence="6 7" id="KW-0472">Membrane</keyword>
<feature type="transmembrane region" description="Helical" evidence="7">
    <location>
        <begin position="139"/>
        <end position="164"/>
    </location>
</feature>
<name>A0A3B0Y5Q4_9ZZZZ</name>
<feature type="transmembrane region" description="Helical" evidence="7">
    <location>
        <begin position="220"/>
        <end position="244"/>
    </location>
</feature>
<feature type="transmembrane region" description="Helical" evidence="7">
    <location>
        <begin position="71"/>
        <end position="91"/>
    </location>
</feature>
<dbReference type="GO" id="GO:0055085">
    <property type="term" value="P:transmembrane transport"/>
    <property type="evidence" value="ECO:0007669"/>
    <property type="project" value="InterPro"/>
</dbReference>
<sequence length="441" mass="49387">MGFPTTFEELMSQLSQEFSSTTGWYELAVLSIAVLSGWLAYRRWKVVVMDHLGESEKSGFARVTLRSTERISFPLVMLIIVLLGRLILTHLKHSTLLLDLCVPLLTSFAGIRVTLYILRRSFAPSKALKAWEGVVSITIWIVVGLYLVGWLPAVIVFLAIPLFAIGDNPVSILSILKFLFSIIIFIVVAGWLSRVIERNVQKSDYINPSMQVGLVKFSKFFLYTLAILIAISVTGINLAALTVFGGALGVGLGFGLQRIASNFISGFILLFDRSIKPGDVISVGTRFGWVQELRARYIVVRDREGVETLIPNENLITTEVTNWSYSDRKVRVKIPVQISYNDDPEVARDLMVQACQGVERILTDPSPQVRLTDFADNGINLQLRIWIQDPQNGLGAVKSVINFSIWKLFKENNITIPFPQRDVHLIDSQSKPREVLDTSKS</sequence>
<keyword evidence="5 7" id="KW-1133">Transmembrane helix</keyword>
<dbReference type="GO" id="GO:0005886">
    <property type="term" value="C:plasma membrane"/>
    <property type="evidence" value="ECO:0007669"/>
    <property type="project" value="UniProtKB-SubCell"/>
</dbReference>
<keyword evidence="4 7" id="KW-0812">Transmembrane</keyword>
<comment type="similarity">
    <text evidence="2">Belongs to the MscS (TC 1.A.23) family.</text>
</comment>